<dbReference type="PANTHER" id="PTHR34070:SF1">
    <property type="entry name" value="DNA ALKYLATION REPAIR PROTEIN"/>
    <property type="match status" value="1"/>
</dbReference>
<name>A0A9X0LYH7_LACJH</name>
<evidence type="ECO:0000313" key="1">
    <source>
        <dbReference type="EMBL" id="KXN76847.1"/>
    </source>
</evidence>
<dbReference type="Gene3D" id="1.20.1660.10">
    <property type="entry name" value="Hypothetical protein (EF3068)"/>
    <property type="match status" value="1"/>
</dbReference>
<reference evidence="1 2" key="1">
    <citation type="submission" date="2016-02" db="EMBL/GenBank/DDBJ databases">
        <title>Complete Genome Sequences of Lactobacillus johnsonii Strain W1.</title>
        <authorList>
            <person name="Sun Y."/>
            <person name="Wu X."/>
        </authorList>
    </citation>
    <scope>NUCLEOTIDE SEQUENCE [LARGE SCALE GENOMIC DNA]</scope>
    <source>
        <strain evidence="1 2">W1</strain>
    </source>
</reference>
<protein>
    <submittedName>
        <fullName evidence="1">DNA alkylation repair protein</fullName>
    </submittedName>
</protein>
<dbReference type="RefSeq" id="WP_061399832.1">
    <property type="nucleotide sequence ID" value="NZ_LSNG01000005.1"/>
</dbReference>
<dbReference type="CDD" id="cd07064">
    <property type="entry name" value="AlkD_like_1"/>
    <property type="match status" value="1"/>
</dbReference>
<dbReference type="EMBL" id="LSNG01000005">
    <property type="protein sequence ID" value="KXN76847.1"/>
    <property type="molecule type" value="Genomic_DNA"/>
</dbReference>
<evidence type="ECO:0000313" key="2">
    <source>
        <dbReference type="Proteomes" id="UP000070346"/>
    </source>
</evidence>
<proteinExistence type="predicted"/>
<comment type="caution">
    <text evidence="1">The sequence shown here is derived from an EMBL/GenBank/DDBJ whole genome shotgun (WGS) entry which is preliminary data.</text>
</comment>
<organism evidence="1 2">
    <name type="scientific">Lactobacillus johnsonii</name>
    <dbReference type="NCBI Taxonomy" id="33959"/>
    <lineage>
        <taxon>Bacteria</taxon>
        <taxon>Bacillati</taxon>
        <taxon>Bacillota</taxon>
        <taxon>Bacilli</taxon>
        <taxon>Lactobacillales</taxon>
        <taxon>Lactobacillaceae</taxon>
        <taxon>Lactobacillus</taxon>
    </lineage>
</organism>
<dbReference type="Pfam" id="PF08713">
    <property type="entry name" value="DNA_alkylation"/>
    <property type="match status" value="1"/>
</dbReference>
<gene>
    <name evidence="1" type="ORF">AYJ53_07215</name>
</gene>
<dbReference type="Proteomes" id="UP000070346">
    <property type="component" value="Unassembled WGS sequence"/>
</dbReference>
<dbReference type="InterPro" id="IPR016024">
    <property type="entry name" value="ARM-type_fold"/>
</dbReference>
<dbReference type="PANTHER" id="PTHR34070">
    <property type="entry name" value="ARMADILLO-TYPE FOLD"/>
    <property type="match status" value="1"/>
</dbReference>
<sequence>MKEIDKYQELKQNLIENSNPDLAKQMEKYLRNKFKFYGLKSPERRKSYHDLIKAEKKNKKIDWKFLDQAWSDSHREAQYFVCDYLISLEKYLTFEDIDHIDHIFYYVKSKQWWDTIDSLIKPIGKIGLRDERVNDLMLAWSKDNDFWVRRVAIEHQLLRKDKINIELLEKILENNLNSSEFFINKAIGWALRDYSKTNPEWVREFIENHVSDMAPLSIKEGSKYLPS</sequence>
<dbReference type="OrthoDB" id="9775346at2"/>
<dbReference type="SUPFAM" id="SSF48371">
    <property type="entry name" value="ARM repeat"/>
    <property type="match status" value="1"/>
</dbReference>
<dbReference type="AlphaFoldDB" id="A0A9X0LYH7"/>
<dbReference type="InterPro" id="IPR014825">
    <property type="entry name" value="DNA_alkylation"/>
</dbReference>
<accession>A0A9X0LYH7</accession>
<dbReference type="Gene3D" id="1.25.40.290">
    <property type="entry name" value="ARM repeat domains"/>
    <property type="match status" value="1"/>
</dbReference>